<name>A0A372MJA4_9SPIR</name>
<reference evidence="4" key="1">
    <citation type="submission" date="2018-08" db="EMBL/GenBank/DDBJ databases">
        <authorList>
            <person name="Grouzdev D.S."/>
            <person name="Krutkina M.S."/>
        </authorList>
    </citation>
    <scope>NUCLEOTIDE SEQUENCE [LARGE SCALE GENOMIC DNA]</scope>
    <source>
        <strain evidence="4">4-11</strain>
    </source>
</reference>
<accession>A0A372MJA4</accession>
<dbReference type="Proteomes" id="UP000264002">
    <property type="component" value="Unassembled WGS sequence"/>
</dbReference>
<evidence type="ECO:0000313" key="3">
    <source>
        <dbReference type="EMBL" id="RFU95824.1"/>
    </source>
</evidence>
<dbReference type="PRINTS" id="PR00081">
    <property type="entry name" value="GDHRDH"/>
</dbReference>
<dbReference type="Gene3D" id="3.40.50.720">
    <property type="entry name" value="NAD(P)-binding Rossmann-like Domain"/>
    <property type="match status" value="1"/>
</dbReference>
<dbReference type="GO" id="GO:0016616">
    <property type="term" value="F:oxidoreductase activity, acting on the CH-OH group of donors, NAD or NADP as acceptor"/>
    <property type="evidence" value="ECO:0007669"/>
    <property type="project" value="TreeGrafter"/>
</dbReference>
<dbReference type="InterPro" id="IPR020904">
    <property type="entry name" value="Sc_DH/Rdtase_CS"/>
</dbReference>
<evidence type="ECO:0000256" key="2">
    <source>
        <dbReference type="RuleBase" id="RU000363"/>
    </source>
</evidence>
<dbReference type="PRINTS" id="PR00080">
    <property type="entry name" value="SDRFAMILY"/>
</dbReference>
<evidence type="ECO:0000313" key="4">
    <source>
        <dbReference type="Proteomes" id="UP000264002"/>
    </source>
</evidence>
<dbReference type="RefSeq" id="WP_117329222.1">
    <property type="nucleotide sequence ID" value="NZ_QUWK01000002.1"/>
</dbReference>
<sequence length="386" mass="41823">MTTYTEQINFEIPPVLRGLTFDGQKGLFIHRVTGKKGDLLLPSPKEFASIEEASEVWKKLLDAYTAQRRVFPPVIEIAGMGLQYGLGTNYDEASRAEGVSLLPTLPPSASRADVVRDKVALVTGGAQGFGEGMVRSLVENGAFVYIADMNAEGAKKLSDELNYEACITVSKPLMVNVSDEESVEAMMNQVAEETGGLDLFVSNAGVLRAGSVKVMELKDFQFVTNVDYTGFFICTKFASRVMALQNIPSSSYFTDIIAISSKSGLEGSNKNGAYAGAKFGTIGLTQSFALELVEDNIKVNAICPGNFLDGPLWSDPKKGLFVQYLEAGKVPGAKSIDDVRKFYESKVPMNRGCRTEDVMKALLYIVEQTYETGQAVPVTGGQVMLN</sequence>
<keyword evidence="4" id="KW-1185">Reference proteome</keyword>
<dbReference type="Pfam" id="PF00106">
    <property type="entry name" value="adh_short"/>
    <property type="match status" value="1"/>
</dbReference>
<dbReference type="PROSITE" id="PS00061">
    <property type="entry name" value="ADH_SHORT"/>
    <property type="match status" value="1"/>
</dbReference>
<protein>
    <submittedName>
        <fullName evidence="3">SDR family NAD(P)-dependent oxidoreductase</fullName>
    </submittedName>
</protein>
<dbReference type="EMBL" id="QUWK01000002">
    <property type="protein sequence ID" value="RFU95824.1"/>
    <property type="molecule type" value="Genomic_DNA"/>
</dbReference>
<proteinExistence type="inferred from homology"/>
<dbReference type="PANTHER" id="PTHR42760">
    <property type="entry name" value="SHORT-CHAIN DEHYDROGENASES/REDUCTASES FAMILY MEMBER"/>
    <property type="match status" value="1"/>
</dbReference>
<dbReference type="InterPro" id="IPR002347">
    <property type="entry name" value="SDR_fam"/>
</dbReference>
<dbReference type="SUPFAM" id="SSF51735">
    <property type="entry name" value="NAD(P)-binding Rossmann-fold domains"/>
    <property type="match status" value="1"/>
</dbReference>
<organism evidence="3 4">
    <name type="scientific">Sphaerochaeta halotolerans</name>
    <dbReference type="NCBI Taxonomy" id="2293840"/>
    <lineage>
        <taxon>Bacteria</taxon>
        <taxon>Pseudomonadati</taxon>
        <taxon>Spirochaetota</taxon>
        <taxon>Spirochaetia</taxon>
        <taxon>Spirochaetales</taxon>
        <taxon>Sphaerochaetaceae</taxon>
        <taxon>Sphaerochaeta</taxon>
    </lineage>
</organism>
<dbReference type="PANTHER" id="PTHR42760:SF105">
    <property type="entry name" value="SORBITOL-6-PHOSPHATE 2-DEHYDROGENASE"/>
    <property type="match status" value="1"/>
</dbReference>
<dbReference type="OrthoDB" id="9803333at2"/>
<evidence type="ECO:0000256" key="1">
    <source>
        <dbReference type="ARBA" id="ARBA00006484"/>
    </source>
</evidence>
<dbReference type="AlphaFoldDB" id="A0A372MJA4"/>
<comment type="similarity">
    <text evidence="1 2">Belongs to the short-chain dehydrogenases/reductases (SDR) family.</text>
</comment>
<dbReference type="InterPro" id="IPR036291">
    <property type="entry name" value="NAD(P)-bd_dom_sf"/>
</dbReference>
<gene>
    <name evidence="3" type="ORF">DYP60_02125</name>
</gene>
<comment type="caution">
    <text evidence="3">The sequence shown here is derived from an EMBL/GenBank/DDBJ whole genome shotgun (WGS) entry which is preliminary data.</text>
</comment>
<reference evidence="3 4" key="2">
    <citation type="submission" date="2018-09" db="EMBL/GenBank/DDBJ databases">
        <title>Genome of Sphaerochaeta halotolerans strain 4-11.</title>
        <authorList>
            <person name="Nazina T.N."/>
            <person name="Sokolova D.S."/>
        </authorList>
    </citation>
    <scope>NUCLEOTIDE SEQUENCE [LARGE SCALE GENOMIC DNA]</scope>
    <source>
        <strain evidence="3 4">4-11</strain>
    </source>
</reference>